<accession>A0A246FJ44</accession>
<evidence type="ECO:0000259" key="2">
    <source>
        <dbReference type="PROSITE" id="PS50943"/>
    </source>
</evidence>
<protein>
    <recommendedName>
        <fullName evidence="2">HTH cro/C1-type domain-containing protein</fullName>
    </recommendedName>
</protein>
<dbReference type="InterPro" id="IPR001387">
    <property type="entry name" value="Cro/C1-type_HTH"/>
</dbReference>
<feature type="compositionally biased region" description="Pro residues" evidence="1">
    <location>
        <begin position="138"/>
        <end position="148"/>
    </location>
</feature>
<sequence>MLDRIQELLTARELTSSQFADTIGVSRPVVSHILSGRNKPSLEVVQKIVAAFPDLSLAWLLNGEGPMVPPAAEPPKRSTPPTATVPAGQVGKATATAPVAPELPVVAPAPPQPNPEPVMRIPAPDTAPALPTAAAQPVVPPSATPGPSQPLKQPAAPISRAVPPADVDFAQALAEPGKRIRRIVIFYQDGTFADYQPEGAGG</sequence>
<dbReference type="SUPFAM" id="SSF47413">
    <property type="entry name" value="lambda repressor-like DNA-binding domains"/>
    <property type="match status" value="1"/>
</dbReference>
<feature type="domain" description="HTH cro/C1-type" evidence="2">
    <location>
        <begin position="5"/>
        <end position="60"/>
    </location>
</feature>
<evidence type="ECO:0000256" key="1">
    <source>
        <dbReference type="SAM" id="MobiDB-lite"/>
    </source>
</evidence>
<gene>
    <name evidence="3" type="ORF">CDA63_13130</name>
</gene>
<organism evidence="3 4">
    <name type="scientific">Hymenobacter amundsenii</name>
    <dbReference type="NCBI Taxonomy" id="2006685"/>
    <lineage>
        <taxon>Bacteria</taxon>
        <taxon>Pseudomonadati</taxon>
        <taxon>Bacteroidota</taxon>
        <taxon>Cytophagia</taxon>
        <taxon>Cytophagales</taxon>
        <taxon>Hymenobacteraceae</taxon>
        <taxon>Hymenobacter</taxon>
    </lineage>
</organism>
<feature type="compositionally biased region" description="Low complexity" evidence="1">
    <location>
        <begin position="123"/>
        <end position="137"/>
    </location>
</feature>
<dbReference type="EMBL" id="NIRR01000022">
    <property type="protein sequence ID" value="OWP62580.1"/>
    <property type="molecule type" value="Genomic_DNA"/>
</dbReference>
<dbReference type="SMART" id="SM00530">
    <property type="entry name" value="HTH_XRE"/>
    <property type="match status" value="1"/>
</dbReference>
<dbReference type="AlphaFoldDB" id="A0A246FJ44"/>
<dbReference type="OrthoDB" id="1034290at2"/>
<dbReference type="InterPro" id="IPR010982">
    <property type="entry name" value="Lambda_DNA-bd_dom_sf"/>
</dbReference>
<name>A0A246FJ44_9BACT</name>
<reference evidence="3 4" key="1">
    <citation type="submission" date="2017-06" db="EMBL/GenBank/DDBJ databases">
        <title>Hymenobacter amundsenii sp. nov. isolated from regoliths in Antarctica.</title>
        <authorList>
            <person name="Sedlacek I."/>
            <person name="Kralova S."/>
            <person name="Pantucek R."/>
            <person name="Svec P."/>
            <person name="Holochova P."/>
            <person name="Stankova E."/>
            <person name="Vrbovska V."/>
            <person name="Busse H.-J."/>
        </authorList>
    </citation>
    <scope>NUCLEOTIDE SEQUENCE [LARGE SCALE GENOMIC DNA]</scope>
    <source>
        <strain evidence="3 4">CCM 8682</strain>
    </source>
</reference>
<dbReference type="Proteomes" id="UP000197277">
    <property type="component" value="Unassembled WGS sequence"/>
</dbReference>
<feature type="region of interest" description="Disordered" evidence="1">
    <location>
        <begin position="123"/>
        <end position="156"/>
    </location>
</feature>
<dbReference type="RefSeq" id="WP_088464919.1">
    <property type="nucleotide sequence ID" value="NZ_NIRR01000022.1"/>
</dbReference>
<dbReference type="Pfam" id="PF01381">
    <property type="entry name" value="HTH_3"/>
    <property type="match status" value="1"/>
</dbReference>
<evidence type="ECO:0000313" key="4">
    <source>
        <dbReference type="Proteomes" id="UP000197277"/>
    </source>
</evidence>
<comment type="caution">
    <text evidence="3">The sequence shown here is derived from an EMBL/GenBank/DDBJ whole genome shotgun (WGS) entry which is preliminary data.</text>
</comment>
<dbReference type="PROSITE" id="PS50943">
    <property type="entry name" value="HTH_CROC1"/>
    <property type="match status" value="1"/>
</dbReference>
<dbReference type="CDD" id="cd00093">
    <property type="entry name" value="HTH_XRE"/>
    <property type="match status" value="1"/>
</dbReference>
<keyword evidence="4" id="KW-1185">Reference proteome</keyword>
<proteinExistence type="predicted"/>
<dbReference type="GO" id="GO:0003677">
    <property type="term" value="F:DNA binding"/>
    <property type="evidence" value="ECO:0007669"/>
    <property type="project" value="InterPro"/>
</dbReference>
<dbReference type="Gene3D" id="1.10.260.40">
    <property type="entry name" value="lambda repressor-like DNA-binding domains"/>
    <property type="match status" value="1"/>
</dbReference>
<feature type="region of interest" description="Disordered" evidence="1">
    <location>
        <begin position="68"/>
        <end position="93"/>
    </location>
</feature>
<evidence type="ECO:0000313" key="3">
    <source>
        <dbReference type="EMBL" id="OWP62580.1"/>
    </source>
</evidence>